<reference evidence="7" key="1">
    <citation type="journal article" date="2019" name="Int. J. Syst. Evol. Microbiol.">
        <title>The Global Catalogue of Microorganisms (GCM) 10K type strain sequencing project: providing services to taxonomists for standard genome sequencing and annotation.</title>
        <authorList>
            <consortium name="The Broad Institute Genomics Platform"/>
            <consortium name="The Broad Institute Genome Sequencing Center for Infectious Disease"/>
            <person name="Wu L."/>
            <person name="Ma J."/>
        </authorList>
    </citation>
    <scope>NUCLEOTIDE SEQUENCE [LARGE SCALE GENOMIC DNA]</scope>
    <source>
        <strain evidence="7">JCM 4253</strain>
    </source>
</reference>
<keyword evidence="2" id="KW-0238">DNA-binding</keyword>
<evidence type="ECO:0000259" key="5">
    <source>
        <dbReference type="PROSITE" id="PS50932"/>
    </source>
</evidence>
<dbReference type="SUPFAM" id="SSF47413">
    <property type="entry name" value="lambda repressor-like DNA-binding domains"/>
    <property type="match status" value="1"/>
</dbReference>
<dbReference type="CDD" id="cd01392">
    <property type="entry name" value="HTH_LacI"/>
    <property type="match status" value="1"/>
</dbReference>
<dbReference type="GO" id="GO:0000976">
    <property type="term" value="F:transcription cis-regulatory region binding"/>
    <property type="evidence" value="ECO:0007669"/>
    <property type="project" value="TreeGrafter"/>
</dbReference>
<keyword evidence="7" id="KW-1185">Reference proteome</keyword>
<evidence type="ECO:0000256" key="4">
    <source>
        <dbReference type="SAM" id="MobiDB-lite"/>
    </source>
</evidence>
<feature type="domain" description="HTH lacI-type" evidence="5">
    <location>
        <begin position="67"/>
        <end position="121"/>
    </location>
</feature>
<dbReference type="InterPro" id="IPR028082">
    <property type="entry name" value="Peripla_BP_I"/>
</dbReference>
<protein>
    <submittedName>
        <fullName evidence="6">Transcriptional regulator</fullName>
    </submittedName>
</protein>
<evidence type="ECO:0000256" key="2">
    <source>
        <dbReference type="ARBA" id="ARBA00023125"/>
    </source>
</evidence>
<comment type="caution">
    <text evidence="6">The sequence shown here is derived from an EMBL/GenBank/DDBJ whole genome shotgun (WGS) entry which is preliminary data.</text>
</comment>
<dbReference type="EMBL" id="BNBF01000001">
    <property type="protein sequence ID" value="GHG33111.1"/>
    <property type="molecule type" value="Genomic_DNA"/>
</dbReference>
<dbReference type="Gene3D" id="1.10.260.40">
    <property type="entry name" value="lambda repressor-like DNA-binding domains"/>
    <property type="match status" value="1"/>
</dbReference>
<proteinExistence type="predicted"/>
<dbReference type="Pfam" id="PF13377">
    <property type="entry name" value="Peripla_BP_3"/>
    <property type="match status" value="1"/>
</dbReference>
<dbReference type="InterPro" id="IPR000843">
    <property type="entry name" value="HTH_LacI"/>
</dbReference>
<organism evidence="6 7">
    <name type="scientific">Streptomyces capoamus</name>
    <dbReference type="NCBI Taxonomy" id="68183"/>
    <lineage>
        <taxon>Bacteria</taxon>
        <taxon>Bacillati</taxon>
        <taxon>Actinomycetota</taxon>
        <taxon>Actinomycetes</taxon>
        <taxon>Kitasatosporales</taxon>
        <taxon>Streptomycetaceae</taxon>
        <taxon>Streptomyces</taxon>
    </lineage>
</organism>
<dbReference type="PROSITE" id="PS50932">
    <property type="entry name" value="HTH_LACI_2"/>
    <property type="match status" value="1"/>
</dbReference>
<feature type="region of interest" description="Disordered" evidence="4">
    <location>
        <begin position="12"/>
        <end position="55"/>
    </location>
</feature>
<name>A0A919ESQ8_9ACTN</name>
<keyword evidence="1" id="KW-0805">Transcription regulation</keyword>
<evidence type="ECO:0000313" key="6">
    <source>
        <dbReference type="EMBL" id="GHG33111.1"/>
    </source>
</evidence>
<dbReference type="InterPro" id="IPR046335">
    <property type="entry name" value="LacI/GalR-like_sensor"/>
</dbReference>
<dbReference type="PANTHER" id="PTHR30146:SF109">
    <property type="entry name" value="HTH-TYPE TRANSCRIPTIONAL REGULATOR GALS"/>
    <property type="match status" value="1"/>
</dbReference>
<dbReference type="InterPro" id="IPR010982">
    <property type="entry name" value="Lambda_DNA-bd_dom_sf"/>
</dbReference>
<dbReference type="Pfam" id="PF00356">
    <property type="entry name" value="LacI"/>
    <property type="match status" value="1"/>
</dbReference>
<accession>A0A919ESQ8</accession>
<dbReference type="GO" id="GO:0003700">
    <property type="term" value="F:DNA-binding transcription factor activity"/>
    <property type="evidence" value="ECO:0007669"/>
    <property type="project" value="TreeGrafter"/>
</dbReference>
<dbReference type="PANTHER" id="PTHR30146">
    <property type="entry name" value="LACI-RELATED TRANSCRIPTIONAL REPRESSOR"/>
    <property type="match status" value="1"/>
</dbReference>
<dbReference type="AlphaFoldDB" id="A0A919ESQ8"/>
<dbReference type="Gene3D" id="3.40.50.2300">
    <property type="match status" value="2"/>
</dbReference>
<evidence type="ECO:0000313" key="7">
    <source>
        <dbReference type="Proteomes" id="UP000619355"/>
    </source>
</evidence>
<keyword evidence="3" id="KW-0804">Transcription</keyword>
<dbReference type="CDD" id="cd06267">
    <property type="entry name" value="PBP1_LacI_sugar_binding-like"/>
    <property type="match status" value="1"/>
</dbReference>
<dbReference type="SUPFAM" id="SSF53822">
    <property type="entry name" value="Periplasmic binding protein-like I"/>
    <property type="match status" value="1"/>
</dbReference>
<dbReference type="Proteomes" id="UP000619355">
    <property type="component" value="Unassembled WGS sequence"/>
</dbReference>
<gene>
    <name evidence="6" type="ORF">GCM10018980_01520</name>
</gene>
<evidence type="ECO:0000256" key="1">
    <source>
        <dbReference type="ARBA" id="ARBA00023015"/>
    </source>
</evidence>
<sequence length="394" mass="41517">MVGIVWWSGHTVKRGRSAGPDPGDWSTLSDWNRSQTEHQGAHGRSGRAGGREGGLGTMARNALRRQPTLDEVAVRAGVSRSVASRALNNAPHVSPAKREAVERAVRQLGYVPNPTARALATRQTGAAALVVSGEDPSIFADPFFAQVIVGASAALEEADLHLMLCLAASDRGRKRVAELMRSKGADGVMLMALREDDPLARVAEEAEMPVVFGGRPVGPAPRWYVDVDNLGGAREATEHLVSRGRTRVATLCGRLDTGAGRARYRGYRDAMLAAGLDPLPPREGDFTEPSGAAAMAALLADHPEVDGVFAANDNMAAGALRALREAGRQVPADVAVVGFDDLAVAGITDPPLTTVHQPIAALGREMARMLVALVDGQDPTPLILPTRLVTRASA</sequence>
<feature type="compositionally biased region" description="Gly residues" evidence="4">
    <location>
        <begin position="46"/>
        <end position="55"/>
    </location>
</feature>
<dbReference type="SMART" id="SM00354">
    <property type="entry name" value="HTH_LACI"/>
    <property type="match status" value="1"/>
</dbReference>
<evidence type="ECO:0000256" key="3">
    <source>
        <dbReference type="ARBA" id="ARBA00023163"/>
    </source>
</evidence>